<organism evidence="2">
    <name type="scientific">Arcobacter sp. AZ-2023</name>
    <dbReference type="NCBI Taxonomy" id="3074453"/>
    <lineage>
        <taxon>Bacteria</taxon>
        <taxon>Pseudomonadati</taxon>
        <taxon>Campylobacterota</taxon>
        <taxon>Epsilonproteobacteria</taxon>
        <taxon>Campylobacterales</taxon>
        <taxon>Arcobacteraceae</taxon>
        <taxon>Arcobacter</taxon>
    </lineage>
</organism>
<reference evidence="2" key="1">
    <citation type="submission" date="2023-09" db="EMBL/GenBank/DDBJ databases">
        <title>Arcobacter tbilisiensis sp. nov. isolated from chicken meat in Tbilisi, Georgia.</title>
        <authorList>
            <person name="Matthias R."/>
            <person name="Zautner A.E."/>
        </authorList>
    </citation>
    <scope>NUCLEOTIDE SEQUENCE</scope>
    <source>
        <strain evidence="2">LEO 107</strain>
    </source>
</reference>
<dbReference type="EMBL" id="CP134846">
    <property type="protein sequence ID" value="WNL16262.1"/>
    <property type="molecule type" value="Genomic_DNA"/>
</dbReference>
<sequence length="547" mass="63398">MNNKDDILLAQAQKIETLKEKKELQERIIKAKIRKGGWQALRLFTIGVFENVYNRKFEEYWYHELIFRILWNVIAGKEKRVMIEIAPRFGKTETVVRDFIPFSQGFVDAIKNMYFTYGNDLTEDNSVDVKTIMKSEYFKELFPHKKFHNDQNKKANWKLKDGSQFFGTSVDGASTGKGANIATLDDLIKAHDADSKAAKDNAYKFIKNSIMTRLEEGGSVVSIMQRLAEDDPHGRFRKEQGVKNHIGGKLSTKDGIWTVLTLPLETEEDILYEYEDFKYFRKAGEILPNKYYKTKEDIDLLKRSIGNKEYQKQYNQNVTIEKTGHFKEEDITYIADVDLPEQNFYILVDNAESIKDTADDRAIAVEGWSIDKDNIEMCVIMDGKRGKWDVYGTSRQLIEMMVKFPKADVYIEEAGGGITLLVVLKKELLVENTQRRAKGKEPVTNAINGFKPPREISKQVKIKDYMTAPHEQHRIKIYKGCDIDFEKQYKKELLRFDPTKKQQTDNCIDAVSSGWLVATPKKQIVKVEKSNIPKRKKQKNSRKWRGV</sequence>
<evidence type="ECO:0008006" key="3">
    <source>
        <dbReference type="Google" id="ProtNLM"/>
    </source>
</evidence>
<dbReference type="Gene3D" id="3.30.420.240">
    <property type="match status" value="1"/>
</dbReference>
<feature type="coiled-coil region" evidence="1">
    <location>
        <begin position="7"/>
        <end position="35"/>
    </location>
</feature>
<evidence type="ECO:0000256" key="1">
    <source>
        <dbReference type="SAM" id="Coils"/>
    </source>
</evidence>
<evidence type="ECO:0000313" key="2">
    <source>
        <dbReference type="EMBL" id="WNL16262.1"/>
    </source>
</evidence>
<proteinExistence type="predicted"/>
<keyword evidence="1" id="KW-0175">Coiled coil</keyword>
<gene>
    <name evidence="2" type="ORF">RJG54_08565</name>
</gene>
<name>A0AA96I3C6_9BACT</name>
<protein>
    <recommendedName>
        <fullName evidence="3">Terminase</fullName>
    </recommendedName>
</protein>
<accession>A0AA96I3C6</accession>
<dbReference type="AlphaFoldDB" id="A0AA96I3C6"/>